<dbReference type="InterPro" id="IPR007379">
    <property type="entry name" value="Tim44-like_dom"/>
</dbReference>
<feature type="domain" description="Tim44-like" evidence="7">
    <location>
        <begin position="99"/>
        <end position="247"/>
    </location>
</feature>
<evidence type="ECO:0000256" key="4">
    <source>
        <dbReference type="ARBA" id="ARBA00023136"/>
    </source>
</evidence>
<keyword evidence="9" id="KW-1185">Reference proteome</keyword>
<dbReference type="InterPro" id="IPR016985">
    <property type="entry name" value="UCP031890_Tim44-rel"/>
</dbReference>
<feature type="region of interest" description="Disordered" evidence="5">
    <location>
        <begin position="32"/>
        <end position="83"/>
    </location>
</feature>
<evidence type="ECO:0000256" key="1">
    <source>
        <dbReference type="ARBA" id="ARBA00004370"/>
    </source>
</evidence>
<reference evidence="8 9" key="1">
    <citation type="journal article" date="2016" name="Front. Microbiol.">
        <title>Comparative Genomic Analysis Reveals a Diverse Repertoire of Genes Involved in Prokaryote-Eukaryote Interactions within the Pseudovibrio Genus.</title>
        <authorList>
            <person name="Romano S."/>
            <person name="Fernandez-Guerra A."/>
            <person name="Reen F.J."/>
            <person name="Glockner F.O."/>
            <person name="Crowley S.P."/>
            <person name="O'Sullivan O."/>
            <person name="Cotter P.D."/>
            <person name="Adams C."/>
            <person name="Dobson A.D."/>
            <person name="O'Gara F."/>
        </authorList>
    </citation>
    <scope>NUCLEOTIDE SEQUENCE [LARGE SCALE GENOMIC DNA]</scope>
    <source>
        <strain evidence="8 9">Ad2</strain>
    </source>
</reference>
<gene>
    <name evidence="8" type="ORF">PsAD2_01745</name>
</gene>
<protein>
    <submittedName>
        <fullName evidence="8">Tim44-like domain protein</fullName>
    </submittedName>
</protein>
<evidence type="ECO:0000256" key="6">
    <source>
        <dbReference type="SAM" id="Phobius"/>
    </source>
</evidence>
<dbReference type="SUPFAM" id="SSF54427">
    <property type="entry name" value="NTF2-like"/>
    <property type="match status" value="1"/>
</dbReference>
<keyword evidence="3" id="KW-0809">Transit peptide</keyword>
<dbReference type="RefSeq" id="WP_068004917.1">
    <property type="nucleotide sequence ID" value="NZ_FOFM01000002.1"/>
</dbReference>
<dbReference type="Proteomes" id="UP000076577">
    <property type="component" value="Unassembled WGS sequence"/>
</dbReference>
<comment type="caution">
    <text evidence="8">The sequence shown here is derived from an EMBL/GenBank/DDBJ whole genome shotgun (WGS) entry which is preliminary data.</text>
</comment>
<dbReference type="OrthoDB" id="9798618at2"/>
<organism evidence="8 9">
    <name type="scientific">Pseudovibrio axinellae</name>
    <dbReference type="NCBI Taxonomy" id="989403"/>
    <lineage>
        <taxon>Bacteria</taxon>
        <taxon>Pseudomonadati</taxon>
        <taxon>Pseudomonadota</taxon>
        <taxon>Alphaproteobacteria</taxon>
        <taxon>Hyphomicrobiales</taxon>
        <taxon>Stappiaceae</taxon>
        <taxon>Pseudovibrio</taxon>
    </lineage>
</organism>
<dbReference type="AlphaFoldDB" id="A0A165Z300"/>
<dbReference type="STRING" id="989403.SAMN05421798_102306"/>
<comment type="similarity">
    <text evidence="2">Belongs to the Tim44 family.</text>
</comment>
<dbReference type="GO" id="GO:0016020">
    <property type="term" value="C:membrane"/>
    <property type="evidence" value="ECO:0007669"/>
    <property type="project" value="UniProtKB-SubCell"/>
</dbReference>
<feature type="compositionally biased region" description="Basic and acidic residues" evidence="5">
    <location>
        <begin position="68"/>
        <end position="83"/>
    </location>
</feature>
<dbReference type="Gene3D" id="3.10.450.240">
    <property type="match status" value="1"/>
</dbReference>
<evidence type="ECO:0000256" key="5">
    <source>
        <dbReference type="SAM" id="MobiDB-lite"/>
    </source>
</evidence>
<dbReference type="EMBL" id="LMCB01000013">
    <property type="protein sequence ID" value="KZL19467.1"/>
    <property type="molecule type" value="Genomic_DNA"/>
</dbReference>
<dbReference type="PIRSF" id="PIRSF031890">
    <property type="entry name" value="UCP031890_transporter_Tim44"/>
    <property type="match status" value="1"/>
</dbReference>
<evidence type="ECO:0000256" key="2">
    <source>
        <dbReference type="ARBA" id="ARBA00009597"/>
    </source>
</evidence>
<comment type="subcellular location">
    <subcellularLocation>
        <location evidence="1">Membrane</location>
    </subcellularLocation>
</comment>
<keyword evidence="4 6" id="KW-0472">Membrane</keyword>
<evidence type="ECO:0000259" key="7">
    <source>
        <dbReference type="SMART" id="SM00978"/>
    </source>
</evidence>
<accession>A0A165Z300</accession>
<keyword evidence="6" id="KW-1133">Transmembrane helix</keyword>
<evidence type="ECO:0000313" key="8">
    <source>
        <dbReference type="EMBL" id="KZL19467.1"/>
    </source>
</evidence>
<dbReference type="InterPro" id="IPR039544">
    <property type="entry name" value="Tim44-like"/>
</dbReference>
<dbReference type="SMART" id="SM00978">
    <property type="entry name" value="Tim44"/>
    <property type="match status" value="1"/>
</dbReference>
<dbReference type="Pfam" id="PF04280">
    <property type="entry name" value="Tim44"/>
    <property type="match status" value="1"/>
</dbReference>
<name>A0A165Z300_9HYPH</name>
<evidence type="ECO:0000256" key="3">
    <source>
        <dbReference type="ARBA" id="ARBA00022946"/>
    </source>
</evidence>
<sequence length="248" mass="27885">MNEIFDVYNIIFLIAAVVIFLRLRSVLGNRTGNERQSYDPYSASQKQDSKKPQAPENDDNVIPLPGSEHAHHDPERSEREAREEIEAEIDKVAKKGTDLNHGLREIWKAEPSFNPSEFTQGARSAYEIILMSFAQGDRHTLQELLSPDVFSGFSGAIDDRESRNERVESTFVGIDKADIVEAIFNEKDDLAEVTVRFKSQLITATRDSENRIVDGDPTAVSDLTDIWTFARVTTANDPNWKLVATESA</sequence>
<dbReference type="PANTHER" id="PTHR10721:SF1">
    <property type="entry name" value="MITOCHONDRIAL IMPORT INNER MEMBRANE TRANSLOCASE SUBUNIT TIM44"/>
    <property type="match status" value="1"/>
</dbReference>
<dbReference type="NCBIfam" id="NF033779">
    <property type="entry name" value="Tim44_TimA_adap"/>
    <property type="match status" value="1"/>
</dbReference>
<evidence type="ECO:0000313" key="9">
    <source>
        <dbReference type="Proteomes" id="UP000076577"/>
    </source>
</evidence>
<dbReference type="GO" id="GO:0030150">
    <property type="term" value="P:protein import into mitochondrial matrix"/>
    <property type="evidence" value="ECO:0007669"/>
    <property type="project" value="TreeGrafter"/>
</dbReference>
<proteinExistence type="inferred from homology"/>
<dbReference type="GO" id="GO:0051087">
    <property type="term" value="F:protein-folding chaperone binding"/>
    <property type="evidence" value="ECO:0007669"/>
    <property type="project" value="TreeGrafter"/>
</dbReference>
<dbReference type="PANTHER" id="PTHR10721">
    <property type="entry name" value="MITOCHONDRIAL IMPORT INNER MEMBRANE TRANSLOCASE SUBUNIT TIM44"/>
    <property type="match status" value="1"/>
</dbReference>
<dbReference type="PATRIC" id="fig|989403.3.peg.1864"/>
<feature type="transmembrane region" description="Helical" evidence="6">
    <location>
        <begin position="6"/>
        <end position="23"/>
    </location>
</feature>
<keyword evidence="6" id="KW-0812">Transmembrane</keyword>
<dbReference type="InterPro" id="IPR032710">
    <property type="entry name" value="NTF2-like_dom_sf"/>
</dbReference>